<evidence type="ECO:0000313" key="3">
    <source>
        <dbReference type="Proteomes" id="UP000250043"/>
    </source>
</evidence>
<dbReference type="Proteomes" id="UP000250043">
    <property type="component" value="Unassembled WGS sequence"/>
</dbReference>
<dbReference type="AlphaFoldDB" id="A0A8E2ASD2"/>
<organism evidence="2 3">
    <name type="scientific">Obba rivulosa</name>
    <dbReference type="NCBI Taxonomy" id="1052685"/>
    <lineage>
        <taxon>Eukaryota</taxon>
        <taxon>Fungi</taxon>
        <taxon>Dikarya</taxon>
        <taxon>Basidiomycota</taxon>
        <taxon>Agaricomycotina</taxon>
        <taxon>Agaricomycetes</taxon>
        <taxon>Polyporales</taxon>
        <taxon>Gelatoporiaceae</taxon>
        <taxon>Obba</taxon>
    </lineage>
</organism>
<evidence type="ECO:0000313" key="2">
    <source>
        <dbReference type="EMBL" id="OCH87104.1"/>
    </source>
</evidence>
<gene>
    <name evidence="2" type="ORF">OBBRIDRAFT_177601</name>
</gene>
<protein>
    <submittedName>
        <fullName evidence="2">Uncharacterized protein</fullName>
    </submittedName>
</protein>
<evidence type="ECO:0000256" key="1">
    <source>
        <dbReference type="SAM" id="MobiDB-lite"/>
    </source>
</evidence>
<accession>A0A8E2ASD2</accession>
<dbReference type="OrthoDB" id="2505950at2759"/>
<keyword evidence="3" id="KW-1185">Reference proteome</keyword>
<sequence length="102" mass="11237">MATWMDFFSLIATLSFIGGTAHGLLVLAHQCHLALESIKESLQSKGVSVSEHGISVKLSRRLDPEDCMDVLVELLHHNAPRRRASDAHPVLPPRTSVHPSQH</sequence>
<name>A0A8E2ASD2_9APHY</name>
<reference evidence="2 3" key="1">
    <citation type="submission" date="2016-07" db="EMBL/GenBank/DDBJ databases">
        <title>Draft genome of the white-rot fungus Obba rivulosa 3A-2.</title>
        <authorList>
            <consortium name="DOE Joint Genome Institute"/>
            <person name="Miettinen O."/>
            <person name="Riley R."/>
            <person name="Acob R."/>
            <person name="Barry K."/>
            <person name="Cullen D."/>
            <person name="De Vries R."/>
            <person name="Hainaut M."/>
            <person name="Hatakka A."/>
            <person name="Henrissat B."/>
            <person name="Hilden K."/>
            <person name="Kuo R."/>
            <person name="Labutti K."/>
            <person name="Lipzen A."/>
            <person name="Makela M.R."/>
            <person name="Sandor L."/>
            <person name="Spatafora J.W."/>
            <person name="Grigoriev I.V."/>
            <person name="Hibbett D.S."/>
        </authorList>
    </citation>
    <scope>NUCLEOTIDE SEQUENCE [LARGE SCALE GENOMIC DNA]</scope>
    <source>
        <strain evidence="2 3">3A-2</strain>
    </source>
</reference>
<proteinExistence type="predicted"/>
<dbReference type="EMBL" id="KV722498">
    <property type="protein sequence ID" value="OCH87104.1"/>
    <property type="molecule type" value="Genomic_DNA"/>
</dbReference>
<feature type="region of interest" description="Disordered" evidence="1">
    <location>
        <begin position="80"/>
        <end position="102"/>
    </location>
</feature>